<accession>A0A5Q2F910</accession>
<dbReference type="Proteomes" id="UP000386847">
    <property type="component" value="Chromosome"/>
</dbReference>
<dbReference type="Pfam" id="PF00583">
    <property type="entry name" value="Acetyltransf_1"/>
    <property type="match status" value="1"/>
</dbReference>
<sequence length="143" mass="15660">MEIVNLPAGDPHWDAALPVLQQLRTHLGAADLEAVLSSEAQRPSFFAAFEGGVCLGVCGWRVIANTSAGRKLYIDDLVTADSARSQGIGAALLEHAEDLARRHRCAVLDLDSGVQRHAAHRFYLRERLDIVSFHFAESLQVDE</sequence>
<evidence type="ECO:0000313" key="4">
    <source>
        <dbReference type="EMBL" id="QGF23168.1"/>
    </source>
</evidence>
<dbReference type="InterPro" id="IPR000182">
    <property type="entry name" value="GNAT_dom"/>
</dbReference>
<dbReference type="InterPro" id="IPR016181">
    <property type="entry name" value="Acyl_CoA_acyltransferase"/>
</dbReference>
<dbReference type="KEGG" id="rain:Rai3103_05280"/>
<evidence type="ECO:0000256" key="1">
    <source>
        <dbReference type="ARBA" id="ARBA00022679"/>
    </source>
</evidence>
<protein>
    <submittedName>
        <fullName evidence="4">GNAT family N-acetyltransferase</fullName>
    </submittedName>
</protein>
<dbReference type="PANTHER" id="PTHR43877:SF2">
    <property type="entry name" value="AMINOALKYLPHOSPHONATE N-ACETYLTRANSFERASE-RELATED"/>
    <property type="match status" value="1"/>
</dbReference>
<dbReference type="AlphaFoldDB" id="A0A5Q2F910"/>
<dbReference type="SUPFAM" id="SSF55729">
    <property type="entry name" value="Acyl-CoA N-acyltransferases (Nat)"/>
    <property type="match status" value="1"/>
</dbReference>
<keyword evidence="2" id="KW-0012">Acyltransferase</keyword>
<evidence type="ECO:0000313" key="5">
    <source>
        <dbReference type="Proteomes" id="UP000386847"/>
    </source>
</evidence>
<evidence type="ECO:0000259" key="3">
    <source>
        <dbReference type="PROSITE" id="PS51186"/>
    </source>
</evidence>
<dbReference type="PANTHER" id="PTHR43877">
    <property type="entry name" value="AMINOALKYLPHOSPHONATE N-ACETYLTRANSFERASE-RELATED-RELATED"/>
    <property type="match status" value="1"/>
</dbReference>
<dbReference type="InterPro" id="IPR050832">
    <property type="entry name" value="Bact_Acetyltransf"/>
</dbReference>
<dbReference type="RefSeq" id="WP_153571695.1">
    <property type="nucleotide sequence ID" value="NZ_CP045725.1"/>
</dbReference>
<dbReference type="Gene3D" id="3.40.630.30">
    <property type="match status" value="1"/>
</dbReference>
<name>A0A5Q2F910_9ACTN</name>
<dbReference type="GO" id="GO:0016747">
    <property type="term" value="F:acyltransferase activity, transferring groups other than amino-acyl groups"/>
    <property type="evidence" value="ECO:0007669"/>
    <property type="project" value="InterPro"/>
</dbReference>
<proteinExistence type="predicted"/>
<dbReference type="EMBL" id="CP045725">
    <property type="protein sequence ID" value="QGF23168.1"/>
    <property type="molecule type" value="Genomic_DNA"/>
</dbReference>
<dbReference type="CDD" id="cd04301">
    <property type="entry name" value="NAT_SF"/>
    <property type="match status" value="1"/>
</dbReference>
<feature type="domain" description="N-acetyltransferase" evidence="3">
    <location>
        <begin position="1"/>
        <end position="143"/>
    </location>
</feature>
<keyword evidence="5" id="KW-1185">Reference proteome</keyword>
<dbReference type="PROSITE" id="PS51186">
    <property type="entry name" value="GNAT"/>
    <property type="match status" value="1"/>
</dbReference>
<keyword evidence="1 4" id="KW-0808">Transferase</keyword>
<gene>
    <name evidence="4" type="ORF">Rai3103_05280</name>
</gene>
<evidence type="ECO:0000256" key="2">
    <source>
        <dbReference type="ARBA" id="ARBA00023315"/>
    </source>
</evidence>
<organism evidence="4 5">
    <name type="scientific">Raineyella fluvialis</name>
    <dbReference type="NCBI Taxonomy" id="2662261"/>
    <lineage>
        <taxon>Bacteria</taxon>
        <taxon>Bacillati</taxon>
        <taxon>Actinomycetota</taxon>
        <taxon>Actinomycetes</taxon>
        <taxon>Propionibacteriales</taxon>
        <taxon>Propionibacteriaceae</taxon>
        <taxon>Raineyella</taxon>
    </lineage>
</organism>
<reference evidence="4 5" key="1">
    <citation type="submission" date="2019-10" db="EMBL/GenBank/DDBJ databases">
        <title>Genomic analysis of Raineyella sp. CBA3103.</title>
        <authorList>
            <person name="Roh S.W."/>
        </authorList>
    </citation>
    <scope>NUCLEOTIDE SEQUENCE [LARGE SCALE GENOMIC DNA]</scope>
    <source>
        <strain evidence="4 5">CBA3103</strain>
    </source>
</reference>